<dbReference type="SMART" id="SM00788">
    <property type="entry name" value="Adenylsucc_synt"/>
    <property type="match status" value="1"/>
</dbReference>
<comment type="similarity">
    <text evidence="8 9">Belongs to the adenylosuccinate synthetase family.</text>
</comment>
<evidence type="ECO:0000256" key="2">
    <source>
        <dbReference type="ARBA" id="ARBA00022598"/>
    </source>
</evidence>
<dbReference type="PANTHER" id="PTHR11846">
    <property type="entry name" value="ADENYLOSUCCINATE SYNTHETASE"/>
    <property type="match status" value="1"/>
</dbReference>
<evidence type="ECO:0000256" key="9">
    <source>
        <dbReference type="RuleBase" id="RU000520"/>
    </source>
</evidence>
<feature type="binding site" evidence="8">
    <location>
        <position position="137"/>
    </location>
    <ligand>
        <name>IMP</name>
        <dbReference type="ChEBI" id="CHEBI:58053"/>
        <note>ligand shared between dimeric partners</note>
    </ligand>
</feature>
<feature type="binding site" evidence="8">
    <location>
        <begin position="280"/>
        <end position="282"/>
    </location>
    <ligand>
        <name>GTP</name>
        <dbReference type="ChEBI" id="CHEBI:37565"/>
    </ligand>
</feature>
<gene>
    <name evidence="8 10" type="primary">purA</name>
    <name evidence="10" type="ORF">NCAV_0935</name>
</gene>
<dbReference type="NCBIfam" id="NF003295">
    <property type="entry name" value="PRK04293.1"/>
    <property type="match status" value="1"/>
</dbReference>
<keyword evidence="2 8" id="KW-0436">Ligase</keyword>
<organism evidence="10 11">
    <name type="scientific">Candidatus Nitrosocaldus cavascurensis</name>
    <dbReference type="NCBI Taxonomy" id="2058097"/>
    <lineage>
        <taxon>Archaea</taxon>
        <taxon>Nitrososphaerota</taxon>
        <taxon>Nitrososphaeria</taxon>
        <taxon>Candidatus Nitrosocaldales</taxon>
        <taxon>Candidatus Nitrosocaldaceae</taxon>
        <taxon>Candidatus Nitrosocaldus</taxon>
    </lineage>
</organism>
<keyword evidence="4 8" id="KW-0547">Nucleotide-binding</keyword>
<comment type="function">
    <text evidence="8">Plays an important role in the de novo pathway of purine nucleotide biosynthesis. Catalyzes the first committed step in the biosynthesis of AMP from IMP.</text>
</comment>
<name>A0A2K5AR41_9ARCH</name>
<evidence type="ECO:0000256" key="4">
    <source>
        <dbReference type="ARBA" id="ARBA00022741"/>
    </source>
</evidence>
<keyword evidence="3 8" id="KW-0479">Metal-binding</keyword>
<feature type="binding site" description="in other chain" evidence="8">
    <location>
        <position position="175"/>
    </location>
    <ligand>
        <name>IMP</name>
        <dbReference type="ChEBI" id="CHEBI:58053"/>
        <note>ligand shared between dimeric partners</note>
    </ligand>
</feature>
<dbReference type="GO" id="GO:0004019">
    <property type="term" value="F:adenylosuccinate synthase activity"/>
    <property type="evidence" value="ECO:0007669"/>
    <property type="project" value="UniProtKB-UniRule"/>
</dbReference>
<keyword evidence="6 8" id="KW-0460">Magnesium</keyword>
<feature type="binding site" description="in other chain" evidence="8">
    <location>
        <position position="123"/>
    </location>
    <ligand>
        <name>IMP</name>
        <dbReference type="ChEBI" id="CHEBI:58053"/>
        <note>ligand shared between dimeric partners</note>
    </ligand>
</feature>
<feature type="binding site" description="in other chain" evidence="8">
    <location>
        <position position="252"/>
    </location>
    <ligand>
        <name>IMP</name>
        <dbReference type="ChEBI" id="CHEBI:58053"/>
        <note>ligand shared between dimeric partners</note>
    </ligand>
</feature>
<dbReference type="RefSeq" id="WP_103287158.1">
    <property type="nucleotide sequence ID" value="NZ_LT981265.1"/>
</dbReference>
<dbReference type="GO" id="GO:0046040">
    <property type="term" value="P:IMP metabolic process"/>
    <property type="evidence" value="ECO:0007669"/>
    <property type="project" value="TreeGrafter"/>
</dbReference>
<protein>
    <recommendedName>
        <fullName evidence="8 9">Adenylosuccinate synthetase</fullName>
        <shortName evidence="8">AMPSase</shortName>
        <shortName evidence="8">AdSS</shortName>
        <ecNumber evidence="8 9">6.3.4.4</ecNumber>
    </recommendedName>
    <alternativeName>
        <fullName evidence="8">IMP--aspartate ligase</fullName>
    </alternativeName>
</protein>
<dbReference type="UniPathway" id="UPA00075">
    <property type="reaction ID" value="UER00335"/>
</dbReference>
<dbReference type="PROSITE" id="PS01266">
    <property type="entry name" value="ADENYLOSUCCIN_SYN_1"/>
    <property type="match status" value="1"/>
</dbReference>
<feature type="binding site" evidence="8">
    <location>
        <begin position="12"/>
        <end position="18"/>
    </location>
    <ligand>
        <name>GTP</name>
        <dbReference type="ChEBI" id="CHEBI:37565"/>
    </ligand>
</feature>
<comment type="catalytic activity">
    <reaction evidence="8 9">
        <text>IMP + L-aspartate + GTP = N(6)-(1,2-dicarboxyethyl)-AMP + GDP + phosphate + 2 H(+)</text>
        <dbReference type="Rhea" id="RHEA:15753"/>
        <dbReference type="ChEBI" id="CHEBI:15378"/>
        <dbReference type="ChEBI" id="CHEBI:29991"/>
        <dbReference type="ChEBI" id="CHEBI:37565"/>
        <dbReference type="ChEBI" id="CHEBI:43474"/>
        <dbReference type="ChEBI" id="CHEBI:57567"/>
        <dbReference type="ChEBI" id="CHEBI:58053"/>
        <dbReference type="ChEBI" id="CHEBI:58189"/>
        <dbReference type="EC" id="6.3.4.4"/>
    </reaction>
</comment>
<accession>A0A2K5AR41</accession>
<comment type="subcellular location">
    <subcellularLocation>
        <location evidence="8">Cytoplasm</location>
    </subcellularLocation>
</comment>
<dbReference type="GeneID" id="41594983"/>
<feature type="active site" description="Proton acceptor" evidence="8">
    <location>
        <position position="13"/>
    </location>
</feature>
<dbReference type="EC" id="6.3.4.4" evidence="8 9"/>
<dbReference type="InterPro" id="IPR042109">
    <property type="entry name" value="Adenylosuccinate_synth_dom1"/>
</dbReference>
<evidence type="ECO:0000256" key="3">
    <source>
        <dbReference type="ARBA" id="ARBA00022723"/>
    </source>
</evidence>
<proteinExistence type="inferred from homology"/>
<sequence length="333" mass="36302">MPSTVVVGGFFGDEGKGKVIAYLALKDKPSIAVRGGVGPNAGHTFTIDGRTYKVRMLPSAVAYRGCRLMIGAGVLIDPDVLLNEVREFGVLDKVVVDHQAGIIEKRHKEMDRAGEHSRMIGTTGSGSGPANADRASRMLRLAKDVDSLARLTGDVSQLVNDALDKGEHVLIEGTQGTFLSLYHGTYPFVTSKDVTASAICSDVGIGPKRVDDVLVVFKAYVTRVGSGMLEGELDREEARRRGWLEVATVTGRERRAAPFNMRLAKRAVMLNSATQIAVTKLDVLFPDCKHARAYEQLSNEAKRFIESIEDELNLKVTLIGTGEDVYDIIDRRK</sequence>
<dbReference type="CDD" id="cd03108">
    <property type="entry name" value="AdSS"/>
    <property type="match status" value="1"/>
</dbReference>
<evidence type="ECO:0000256" key="5">
    <source>
        <dbReference type="ARBA" id="ARBA00022755"/>
    </source>
</evidence>
<feature type="binding site" evidence="8">
    <location>
        <begin position="42"/>
        <end position="44"/>
    </location>
    <ligand>
        <name>GTP</name>
        <dbReference type="ChEBI" id="CHEBI:37565"/>
    </ligand>
</feature>
<comment type="pathway">
    <text evidence="8 9">Purine metabolism; AMP biosynthesis via de novo pathway; AMP from IMP: step 1/2.</text>
</comment>
<feature type="binding site" description="in other chain" evidence="8">
    <location>
        <begin position="40"/>
        <end position="43"/>
    </location>
    <ligand>
        <name>IMP</name>
        <dbReference type="ChEBI" id="CHEBI:58053"/>
        <note>ligand shared between dimeric partners</note>
    </ligand>
</feature>
<evidence type="ECO:0000313" key="10">
    <source>
        <dbReference type="EMBL" id="SPC34112.1"/>
    </source>
</evidence>
<feature type="binding site" description="in other chain" evidence="8">
    <location>
        <begin position="13"/>
        <end position="16"/>
    </location>
    <ligand>
        <name>IMP</name>
        <dbReference type="ChEBI" id="CHEBI:58053"/>
        <note>ligand shared between dimeric partners</note>
    </ligand>
</feature>
<dbReference type="HAMAP" id="MF_00011">
    <property type="entry name" value="Adenylosucc_synth"/>
    <property type="match status" value="1"/>
</dbReference>
<feature type="binding site" evidence="8">
    <location>
        <position position="13"/>
    </location>
    <ligand>
        <name>Mg(2+)</name>
        <dbReference type="ChEBI" id="CHEBI:18420"/>
    </ligand>
</feature>
<feature type="binding site" evidence="8">
    <location>
        <position position="42"/>
    </location>
    <ligand>
        <name>Mg(2+)</name>
        <dbReference type="ChEBI" id="CHEBI:18420"/>
    </ligand>
</feature>
<dbReference type="PANTHER" id="PTHR11846:SF0">
    <property type="entry name" value="ADENYLOSUCCINATE SYNTHETASE"/>
    <property type="match status" value="1"/>
</dbReference>
<comment type="cofactor">
    <cofactor evidence="8">
        <name>Mg(2+)</name>
        <dbReference type="ChEBI" id="CHEBI:18420"/>
    </cofactor>
    <text evidence="8">Binds 1 Mg(2+) ion per subunit.</text>
</comment>
<dbReference type="KEGG" id="ncv:NCAV_0935"/>
<dbReference type="GO" id="GO:0005737">
    <property type="term" value="C:cytoplasm"/>
    <property type="evidence" value="ECO:0007669"/>
    <property type="project" value="UniProtKB-SubCell"/>
</dbReference>
<dbReference type="AlphaFoldDB" id="A0A2K5AR41"/>
<evidence type="ECO:0000256" key="6">
    <source>
        <dbReference type="ARBA" id="ARBA00022842"/>
    </source>
</evidence>
<dbReference type="EMBL" id="LT981265">
    <property type="protein sequence ID" value="SPC34112.1"/>
    <property type="molecule type" value="Genomic_DNA"/>
</dbReference>
<evidence type="ECO:0000313" key="11">
    <source>
        <dbReference type="Proteomes" id="UP000236248"/>
    </source>
</evidence>
<feature type="binding site" description="in other chain" evidence="8">
    <location>
        <position position="190"/>
    </location>
    <ligand>
        <name>IMP</name>
        <dbReference type="ChEBI" id="CHEBI:58053"/>
        <note>ligand shared between dimeric partners</note>
    </ligand>
</feature>
<dbReference type="Pfam" id="PF00709">
    <property type="entry name" value="Adenylsucc_synt"/>
    <property type="match status" value="2"/>
</dbReference>
<comment type="subunit">
    <text evidence="8">Homodimer.</text>
</comment>
<feature type="active site" description="Proton donor" evidence="8">
    <location>
        <position position="43"/>
    </location>
</feature>
<dbReference type="GO" id="GO:0000287">
    <property type="term" value="F:magnesium ion binding"/>
    <property type="evidence" value="ECO:0007669"/>
    <property type="project" value="UniProtKB-UniRule"/>
</dbReference>
<dbReference type="GO" id="GO:0044208">
    <property type="term" value="P:'de novo' AMP biosynthetic process"/>
    <property type="evidence" value="ECO:0007669"/>
    <property type="project" value="UniProtKB-UniRule"/>
</dbReference>
<evidence type="ECO:0000256" key="8">
    <source>
        <dbReference type="HAMAP-Rule" id="MF_00011"/>
    </source>
</evidence>
<evidence type="ECO:0000256" key="7">
    <source>
        <dbReference type="ARBA" id="ARBA00023134"/>
    </source>
</evidence>
<dbReference type="InterPro" id="IPR018220">
    <property type="entry name" value="Adenylosuccin_syn_GTP-bd"/>
</dbReference>
<dbReference type="Proteomes" id="UP000236248">
    <property type="component" value="Chromosome NCAV"/>
</dbReference>
<keyword evidence="1 8" id="KW-0963">Cytoplasm</keyword>
<dbReference type="InterPro" id="IPR042111">
    <property type="entry name" value="Adenylosuccinate_synth_dom3"/>
</dbReference>
<dbReference type="InterPro" id="IPR001114">
    <property type="entry name" value="Adenylosuccinate_synthetase"/>
</dbReference>
<keyword evidence="7 8" id="KW-0342">GTP-binding</keyword>
<feature type="binding site" evidence="8">
    <location>
        <position position="254"/>
    </location>
    <ligand>
        <name>GTP</name>
        <dbReference type="ChEBI" id="CHEBI:37565"/>
    </ligand>
</feature>
<feature type="binding site" evidence="8">
    <location>
        <begin position="248"/>
        <end position="254"/>
    </location>
    <ligand>
        <name>substrate</name>
    </ligand>
</feature>
<dbReference type="Gene3D" id="3.40.440.10">
    <property type="entry name" value="Adenylosuccinate Synthetase, subunit A, domain 1"/>
    <property type="match status" value="2"/>
</dbReference>
<evidence type="ECO:0000256" key="1">
    <source>
        <dbReference type="ARBA" id="ARBA00022490"/>
    </source>
</evidence>
<dbReference type="Gene3D" id="3.90.170.10">
    <property type="entry name" value="Adenylosuccinate Synthetase, subunit A, domain 3"/>
    <property type="match status" value="2"/>
</dbReference>
<reference evidence="11" key="1">
    <citation type="submission" date="2018-01" db="EMBL/GenBank/DDBJ databases">
        <authorList>
            <person name="Kerou L M."/>
        </authorList>
    </citation>
    <scope>NUCLEOTIDE SEQUENCE [LARGE SCALE GENOMIC DNA]</scope>
    <source>
        <strain evidence="11">SCU2</strain>
    </source>
</reference>
<dbReference type="GO" id="GO:0005525">
    <property type="term" value="F:GTP binding"/>
    <property type="evidence" value="ECO:0007669"/>
    <property type="project" value="UniProtKB-UniRule"/>
</dbReference>
<feature type="binding site" evidence="8">
    <location>
        <begin position="320"/>
        <end position="322"/>
    </location>
    <ligand>
        <name>GTP</name>
        <dbReference type="ChEBI" id="CHEBI:37565"/>
    </ligand>
</feature>
<dbReference type="SUPFAM" id="SSF52540">
    <property type="entry name" value="P-loop containing nucleoside triphosphate hydrolases"/>
    <property type="match status" value="1"/>
</dbReference>
<dbReference type="FunFam" id="3.40.440.10:FF:000007">
    <property type="entry name" value="Adenylosuccinate synthetase"/>
    <property type="match status" value="1"/>
</dbReference>
<dbReference type="InterPro" id="IPR027417">
    <property type="entry name" value="P-loop_NTPase"/>
</dbReference>
<keyword evidence="11" id="KW-1185">Reference proteome</keyword>
<keyword evidence="5 8" id="KW-0658">Purine biosynthesis</keyword>